<keyword evidence="3 8" id="KW-1134">Transmembrane beta strand</keyword>
<dbReference type="Gene3D" id="2.60.40.1120">
    <property type="entry name" value="Carboxypeptidase-like, regulatory domain"/>
    <property type="match status" value="1"/>
</dbReference>
<dbReference type="FunFam" id="2.170.130.10:FF:000008">
    <property type="entry name" value="SusC/RagA family TonB-linked outer membrane protein"/>
    <property type="match status" value="1"/>
</dbReference>
<evidence type="ECO:0000256" key="5">
    <source>
        <dbReference type="ARBA" id="ARBA00023077"/>
    </source>
</evidence>
<evidence type="ECO:0000259" key="11">
    <source>
        <dbReference type="Pfam" id="PF00593"/>
    </source>
</evidence>
<dbReference type="GO" id="GO:0009279">
    <property type="term" value="C:cell outer membrane"/>
    <property type="evidence" value="ECO:0007669"/>
    <property type="project" value="UniProtKB-SubCell"/>
</dbReference>
<dbReference type="InterPro" id="IPR012910">
    <property type="entry name" value="Plug_dom"/>
</dbReference>
<dbReference type="NCBIfam" id="TIGR04056">
    <property type="entry name" value="OMP_RagA_SusC"/>
    <property type="match status" value="1"/>
</dbReference>
<keyword evidence="13" id="KW-0675">Receptor</keyword>
<proteinExistence type="inferred from homology"/>
<dbReference type="InterPro" id="IPR039426">
    <property type="entry name" value="TonB-dep_rcpt-like"/>
</dbReference>
<dbReference type="Pfam" id="PF07715">
    <property type="entry name" value="Plug"/>
    <property type="match status" value="1"/>
</dbReference>
<keyword evidence="6 8" id="KW-0472">Membrane</keyword>
<protein>
    <submittedName>
        <fullName evidence="13">Iron complex outermembrane receptor protein</fullName>
    </submittedName>
</protein>
<dbReference type="EMBL" id="JACHKT010000007">
    <property type="protein sequence ID" value="MBB6002749.1"/>
    <property type="molecule type" value="Genomic_DNA"/>
</dbReference>
<dbReference type="NCBIfam" id="TIGR04057">
    <property type="entry name" value="SusC_RagA_signa"/>
    <property type="match status" value="1"/>
</dbReference>
<dbReference type="Proteomes" id="UP000524404">
    <property type="component" value="Unassembled WGS sequence"/>
</dbReference>
<dbReference type="InterPro" id="IPR023997">
    <property type="entry name" value="TonB-dep_OMP_SusC/RagA_CS"/>
</dbReference>
<dbReference type="SUPFAM" id="SSF56935">
    <property type="entry name" value="Porins"/>
    <property type="match status" value="1"/>
</dbReference>
<evidence type="ECO:0000256" key="10">
    <source>
        <dbReference type="SAM" id="SignalP"/>
    </source>
</evidence>
<evidence type="ECO:0000256" key="1">
    <source>
        <dbReference type="ARBA" id="ARBA00004571"/>
    </source>
</evidence>
<keyword evidence="2 8" id="KW-0813">Transport</keyword>
<dbReference type="InterPro" id="IPR000531">
    <property type="entry name" value="Beta-barrel_TonB"/>
</dbReference>
<dbReference type="AlphaFoldDB" id="A0A841EMV9"/>
<organism evidence="13 14">
    <name type="scientific">Arcicella rosea</name>
    <dbReference type="NCBI Taxonomy" id="502909"/>
    <lineage>
        <taxon>Bacteria</taxon>
        <taxon>Pseudomonadati</taxon>
        <taxon>Bacteroidota</taxon>
        <taxon>Cytophagia</taxon>
        <taxon>Cytophagales</taxon>
        <taxon>Flectobacillaceae</taxon>
        <taxon>Arcicella</taxon>
    </lineage>
</organism>
<feature type="domain" description="TonB-dependent receptor plug" evidence="12">
    <location>
        <begin position="116"/>
        <end position="232"/>
    </location>
</feature>
<comment type="caution">
    <text evidence="13">The sequence shown here is derived from an EMBL/GenBank/DDBJ whole genome shotgun (WGS) entry which is preliminary data.</text>
</comment>
<reference evidence="13 14" key="1">
    <citation type="submission" date="2020-08" db="EMBL/GenBank/DDBJ databases">
        <title>Functional genomics of gut bacteria from endangered species of beetles.</title>
        <authorList>
            <person name="Carlos-Shanley C."/>
        </authorList>
    </citation>
    <scope>NUCLEOTIDE SEQUENCE [LARGE SCALE GENOMIC DNA]</scope>
    <source>
        <strain evidence="13 14">S00070</strain>
    </source>
</reference>
<evidence type="ECO:0000256" key="2">
    <source>
        <dbReference type="ARBA" id="ARBA00022448"/>
    </source>
</evidence>
<dbReference type="RefSeq" id="WP_184132373.1">
    <property type="nucleotide sequence ID" value="NZ_JACHKT010000007.1"/>
</dbReference>
<gene>
    <name evidence="13" type="ORF">HNP25_001401</name>
</gene>
<feature type="chain" id="PRO_5033059237" evidence="10">
    <location>
        <begin position="24"/>
        <end position="995"/>
    </location>
</feature>
<comment type="similarity">
    <text evidence="8 9">Belongs to the TonB-dependent receptor family.</text>
</comment>
<dbReference type="InterPro" id="IPR023996">
    <property type="entry name" value="TonB-dep_OMP_SusC/RagA"/>
</dbReference>
<dbReference type="Pfam" id="PF13715">
    <property type="entry name" value="CarbopepD_reg_2"/>
    <property type="match status" value="1"/>
</dbReference>
<evidence type="ECO:0000313" key="14">
    <source>
        <dbReference type="Proteomes" id="UP000524404"/>
    </source>
</evidence>
<evidence type="ECO:0000256" key="8">
    <source>
        <dbReference type="PROSITE-ProRule" id="PRU01360"/>
    </source>
</evidence>
<dbReference type="PROSITE" id="PS52016">
    <property type="entry name" value="TONB_DEPENDENT_REC_3"/>
    <property type="match status" value="1"/>
</dbReference>
<dbReference type="SUPFAM" id="SSF49464">
    <property type="entry name" value="Carboxypeptidase regulatory domain-like"/>
    <property type="match status" value="1"/>
</dbReference>
<dbReference type="Gene3D" id="2.40.170.20">
    <property type="entry name" value="TonB-dependent receptor, beta-barrel domain"/>
    <property type="match status" value="1"/>
</dbReference>
<evidence type="ECO:0000256" key="6">
    <source>
        <dbReference type="ARBA" id="ARBA00023136"/>
    </source>
</evidence>
<dbReference type="InterPro" id="IPR018247">
    <property type="entry name" value="EF_Hand_1_Ca_BS"/>
</dbReference>
<evidence type="ECO:0000256" key="4">
    <source>
        <dbReference type="ARBA" id="ARBA00022692"/>
    </source>
</evidence>
<keyword evidence="14" id="KW-1185">Reference proteome</keyword>
<dbReference type="PROSITE" id="PS00018">
    <property type="entry name" value="EF_HAND_1"/>
    <property type="match status" value="1"/>
</dbReference>
<keyword evidence="4 8" id="KW-0812">Transmembrane</keyword>
<keyword evidence="5 9" id="KW-0798">TonB box</keyword>
<dbReference type="InterPro" id="IPR036942">
    <property type="entry name" value="Beta-barrel_TonB_sf"/>
</dbReference>
<dbReference type="Gene3D" id="2.170.130.10">
    <property type="entry name" value="TonB-dependent receptor, plug domain"/>
    <property type="match status" value="1"/>
</dbReference>
<keyword evidence="10" id="KW-0732">Signal</keyword>
<dbReference type="InterPro" id="IPR037066">
    <property type="entry name" value="Plug_dom_sf"/>
</dbReference>
<accession>A0A841EMV9</accession>
<evidence type="ECO:0000256" key="7">
    <source>
        <dbReference type="ARBA" id="ARBA00023237"/>
    </source>
</evidence>
<dbReference type="Pfam" id="PF00593">
    <property type="entry name" value="TonB_dep_Rec_b-barrel"/>
    <property type="match status" value="1"/>
</dbReference>
<evidence type="ECO:0000259" key="12">
    <source>
        <dbReference type="Pfam" id="PF07715"/>
    </source>
</evidence>
<feature type="domain" description="TonB-dependent receptor-like beta-barrel" evidence="11">
    <location>
        <begin position="398"/>
        <end position="959"/>
    </location>
</feature>
<keyword evidence="7 8" id="KW-0998">Cell outer membrane</keyword>
<dbReference type="InterPro" id="IPR008969">
    <property type="entry name" value="CarboxyPept-like_regulatory"/>
</dbReference>
<feature type="signal peptide" evidence="10">
    <location>
        <begin position="1"/>
        <end position="23"/>
    </location>
</feature>
<comment type="subcellular location">
    <subcellularLocation>
        <location evidence="1 8">Cell outer membrane</location>
        <topology evidence="1 8">Multi-pass membrane protein</topology>
    </subcellularLocation>
</comment>
<evidence type="ECO:0000256" key="9">
    <source>
        <dbReference type="RuleBase" id="RU003357"/>
    </source>
</evidence>
<sequence length="995" mass="108422">MRKKLLYYVLIVISILSNLNANAQDRVITGKVVDSAESSIPGVSITVKNKKTAAISDAKGEFKIKATTGDILVISSIGYTKLEVPVSTATTMNIVLAVNNTALDEVVVVGYGTSRKKDLTGAVTTINAKDFQTGAITTPEQLIAGKVPGVSIISNSGQPGAGSTIRIRGGSSLSASNNPLFVIDGVPLEGEGGISGASNPLSFINPNDIETFTVLKDASAAAIYGTRASNGVIIITTKKGKSGAMRVNFSSTNSTSSITKQVSVLSADEFRAIVNEKGTAVQKMMLGKANTNWQDVIYQTAFMTDNNLSLGGEVAKLPYRISLGFQDQTGVLKTDKLQRTSLSIALNPTFFDNHLKVDISLKGSMQKARFAALGAIGSAISFDPTQPVYATENPQRFGGYYEWLDKTSATGLMNLAGRNPLGQLEQRFDESTPQRSIGNIQFDYKFHFLPELRANLNIGYDVAKGAGTVYVSDSAAIGYVAGGVGGTNNTYKQTKQNTLLEFYLNYAKELKAIKSKFDVMAGYSFNNYQTTNYNYASYNAAGVKYPNTDPAFPFDKPENTLISFFGRANYSLNDRYFLTATLRRDGSSRFAPANRWGLFPSIALAWNIKDEAFLASSKVISALKLRTSYGVTGQQDGIGNYDYYSYFALSAANATYPFGDTYYQGYRPGGFYSNRKWEETASKNIALDYGLFDNRVKGSIDFYVKNTKDLLNNIPQPAGANFSAFIVANVGSMENKGVEFNIGTQIIRTNNLTWNLDFNATYNKNTITNLTVIPQDKNYPGFPSGGIAGGVGGQFAFINAVGFSRNTFNLYQQVYNEAGKPVEGVFVDQNGDGIINQDDLYKGKSSVPKVFLGLSNSVNYKKWNLGFVMRASFDNYVYNNNFSQSGVLNQILGNNVLYNASSNYLETQFKGNSQQLLSDYYIQNASFLRMDNANLSYDLGKFLKNSNANLRINASVQNVFVITKYKGLDPEVASGIDNNVYPRPRTIALGLNLDF</sequence>
<evidence type="ECO:0000256" key="3">
    <source>
        <dbReference type="ARBA" id="ARBA00022452"/>
    </source>
</evidence>
<evidence type="ECO:0000313" key="13">
    <source>
        <dbReference type="EMBL" id="MBB6002749.1"/>
    </source>
</evidence>
<name>A0A841EMV9_9BACT</name>